<dbReference type="Proteomes" id="UP000317557">
    <property type="component" value="Unassembled WGS sequence"/>
</dbReference>
<proteinExistence type="predicted"/>
<dbReference type="PROSITE" id="PS01124">
    <property type="entry name" value="HTH_ARAC_FAMILY_2"/>
    <property type="match status" value="1"/>
</dbReference>
<dbReference type="InterPro" id="IPR018060">
    <property type="entry name" value="HTH_AraC"/>
</dbReference>
<dbReference type="PANTHER" id="PTHR46796">
    <property type="entry name" value="HTH-TYPE TRANSCRIPTIONAL ACTIVATOR RHAS-RELATED"/>
    <property type="match status" value="1"/>
</dbReference>
<evidence type="ECO:0000256" key="3">
    <source>
        <dbReference type="ARBA" id="ARBA00023163"/>
    </source>
</evidence>
<protein>
    <submittedName>
        <fullName evidence="5">Helix-turn-helix domain-containing protein</fullName>
    </submittedName>
</protein>
<dbReference type="GO" id="GO:0003700">
    <property type="term" value="F:DNA-binding transcription factor activity"/>
    <property type="evidence" value="ECO:0007669"/>
    <property type="project" value="InterPro"/>
</dbReference>
<keyword evidence="6" id="KW-1185">Reference proteome</keyword>
<evidence type="ECO:0000256" key="2">
    <source>
        <dbReference type="ARBA" id="ARBA00023125"/>
    </source>
</evidence>
<sequence>MMSEWLEVWVNELNNGQNIYRDSELKILLIIIDQHLSNPKLTVEMLAGLLEMSRRQLYRNSERLLDIPPGKLIKEARLRKARWLIRKGRCKTTGQVLNEIGLGTARYFEQEFKNRFEVYPENLLTQNNQLAQVQAL</sequence>
<dbReference type="Gene3D" id="1.10.10.60">
    <property type="entry name" value="Homeodomain-like"/>
    <property type="match status" value="1"/>
</dbReference>
<accession>A0A521FGW4</accession>
<evidence type="ECO:0000256" key="1">
    <source>
        <dbReference type="ARBA" id="ARBA00023015"/>
    </source>
</evidence>
<dbReference type="EMBL" id="FXTP01000019">
    <property type="protein sequence ID" value="SMO95365.1"/>
    <property type="molecule type" value="Genomic_DNA"/>
</dbReference>
<dbReference type="SMART" id="SM00342">
    <property type="entry name" value="HTH_ARAC"/>
    <property type="match status" value="1"/>
</dbReference>
<keyword evidence="3" id="KW-0804">Transcription</keyword>
<keyword evidence="1" id="KW-0805">Transcription regulation</keyword>
<keyword evidence="2" id="KW-0238">DNA-binding</keyword>
<evidence type="ECO:0000313" key="5">
    <source>
        <dbReference type="EMBL" id="SMO95365.1"/>
    </source>
</evidence>
<feature type="domain" description="HTH araC/xylS-type" evidence="4">
    <location>
        <begin position="26"/>
        <end position="126"/>
    </location>
</feature>
<name>A0A521FGW4_9BACT</name>
<organism evidence="5 6">
    <name type="scientific">Gracilimonas mengyeensis</name>
    <dbReference type="NCBI Taxonomy" id="1302730"/>
    <lineage>
        <taxon>Bacteria</taxon>
        <taxon>Pseudomonadati</taxon>
        <taxon>Balneolota</taxon>
        <taxon>Balneolia</taxon>
        <taxon>Balneolales</taxon>
        <taxon>Balneolaceae</taxon>
        <taxon>Gracilimonas</taxon>
    </lineage>
</organism>
<gene>
    <name evidence="5" type="ORF">SAMN06265219_1193</name>
</gene>
<dbReference type="InterPro" id="IPR050204">
    <property type="entry name" value="AraC_XylS_family_regulators"/>
</dbReference>
<dbReference type="Pfam" id="PF12833">
    <property type="entry name" value="HTH_18"/>
    <property type="match status" value="1"/>
</dbReference>
<reference evidence="5 6" key="1">
    <citation type="submission" date="2017-05" db="EMBL/GenBank/DDBJ databases">
        <authorList>
            <person name="Varghese N."/>
            <person name="Submissions S."/>
        </authorList>
    </citation>
    <scope>NUCLEOTIDE SEQUENCE [LARGE SCALE GENOMIC DNA]</scope>
    <source>
        <strain evidence="5 6">DSM 21985</strain>
    </source>
</reference>
<dbReference type="GO" id="GO:0043565">
    <property type="term" value="F:sequence-specific DNA binding"/>
    <property type="evidence" value="ECO:0007669"/>
    <property type="project" value="InterPro"/>
</dbReference>
<evidence type="ECO:0000259" key="4">
    <source>
        <dbReference type="PROSITE" id="PS01124"/>
    </source>
</evidence>
<evidence type="ECO:0000313" key="6">
    <source>
        <dbReference type="Proteomes" id="UP000317557"/>
    </source>
</evidence>
<dbReference type="AlphaFoldDB" id="A0A521FGW4"/>